<dbReference type="PROSITE" id="PS00041">
    <property type="entry name" value="HTH_ARAC_FAMILY_1"/>
    <property type="match status" value="1"/>
</dbReference>
<dbReference type="Pfam" id="PF12833">
    <property type="entry name" value="HTH_18"/>
    <property type="match status" value="1"/>
</dbReference>
<dbReference type="GO" id="GO:0043916">
    <property type="term" value="F:DNA-7-methylguanine glycosylase activity"/>
    <property type="evidence" value="ECO:0007669"/>
    <property type="project" value="TreeGrafter"/>
</dbReference>
<comment type="catalytic activity">
    <reaction evidence="1">
        <text>Hydrolysis of alkylated DNA, releasing 3-methyladenine, 3-methylguanine, 7-methylguanine and 7-methyladenine.</text>
        <dbReference type="EC" id="3.2.2.21"/>
    </reaction>
</comment>
<dbReference type="InterPro" id="IPR037046">
    <property type="entry name" value="AlkA_N_sf"/>
</dbReference>
<evidence type="ECO:0000256" key="12">
    <source>
        <dbReference type="ARBA" id="ARBA00023163"/>
    </source>
</evidence>
<dbReference type="GO" id="GO:0032131">
    <property type="term" value="F:alkylated DNA binding"/>
    <property type="evidence" value="ECO:0007669"/>
    <property type="project" value="TreeGrafter"/>
</dbReference>
<dbReference type="KEGG" id="mbd:MEBOL_001989"/>
<dbReference type="InterPro" id="IPR009057">
    <property type="entry name" value="Homeodomain-like_sf"/>
</dbReference>
<keyword evidence="9" id="KW-0805">Transcription regulation</keyword>
<evidence type="ECO:0000259" key="14">
    <source>
        <dbReference type="PROSITE" id="PS01124"/>
    </source>
</evidence>
<name>A0A250IBF2_9BACT</name>
<dbReference type="GO" id="GO:0032259">
    <property type="term" value="P:methylation"/>
    <property type="evidence" value="ECO:0007669"/>
    <property type="project" value="UniProtKB-KW"/>
</dbReference>
<dbReference type="InterPro" id="IPR004026">
    <property type="entry name" value="Ada_DNA_repair_Zn-bd"/>
</dbReference>
<dbReference type="PROSITE" id="PS01124">
    <property type="entry name" value="HTH_ARAC_FAMILY_2"/>
    <property type="match status" value="1"/>
</dbReference>
<sequence length="485" mass="52704">MPTLRAETCYRALTARDRRFDGLFFVGVATTGIYCRPVCTAKTPRPERCTFYRTAAEAEQAGFRACLLCRPELAPGGAPVDSVSRLATAALARIEAGVLNESSLDTLAEELGVTSRHLRRVMEAELGVSPVELAQTRRLALAKQLLQDTALPLAEVAFASGFQSVRRFNALFQSRFGRPPSELRRGGREEPGTRALVLRLDYRPPLAWDTLLGFLQGRALPGVEHVGDSEYRRTVRLGDKTGWLIVRRDPERPSLRAELSLSLAGALMPVAARLRALFDLDAQPAVIEECLARDELLAQRVQATPGLRVPGAFDPFEMTVRAILGQQVSVRAATTLSGRLVARFGEPVDSPHPELSRLFPRPETLASASEDEVASLGLPGARARTLLAVARAIADGTVRLERHADVSETLAALDALPGIGPWTAHYVAMRALRWPDAFPASDLGIRKALGGVTAKAAEARSEAWRPWRTYAVMHLWNSLSTGAGG</sequence>
<dbReference type="InterPro" id="IPR018062">
    <property type="entry name" value="HTH_AraC-typ_CS"/>
</dbReference>
<dbReference type="EMBL" id="CP022163">
    <property type="protein sequence ID" value="ATB28540.1"/>
    <property type="molecule type" value="Genomic_DNA"/>
</dbReference>
<dbReference type="GO" id="GO:0005737">
    <property type="term" value="C:cytoplasm"/>
    <property type="evidence" value="ECO:0007669"/>
    <property type="project" value="TreeGrafter"/>
</dbReference>
<evidence type="ECO:0000256" key="11">
    <source>
        <dbReference type="ARBA" id="ARBA00023159"/>
    </source>
</evidence>
<dbReference type="CDD" id="cd00056">
    <property type="entry name" value="ENDO3c"/>
    <property type="match status" value="1"/>
</dbReference>
<evidence type="ECO:0000256" key="13">
    <source>
        <dbReference type="ARBA" id="ARBA00023204"/>
    </source>
</evidence>
<protein>
    <recommendedName>
        <fullName evidence="3">DNA-3-methyladenine glycosylase II</fullName>
        <ecNumber evidence="3">3.2.2.21</ecNumber>
    </recommendedName>
</protein>
<evidence type="ECO:0000256" key="6">
    <source>
        <dbReference type="ARBA" id="ARBA00022723"/>
    </source>
</evidence>
<dbReference type="OrthoDB" id="9802228at2"/>
<dbReference type="GO" id="GO:0006285">
    <property type="term" value="P:base-excision repair, AP site formation"/>
    <property type="evidence" value="ECO:0007669"/>
    <property type="project" value="TreeGrafter"/>
</dbReference>
<dbReference type="InterPro" id="IPR010316">
    <property type="entry name" value="AlkA_N"/>
</dbReference>
<dbReference type="Gene3D" id="3.30.310.20">
    <property type="entry name" value="DNA-3-methyladenine glycosylase AlkA, N-terminal domain"/>
    <property type="match status" value="1"/>
</dbReference>
<evidence type="ECO:0000256" key="10">
    <source>
        <dbReference type="ARBA" id="ARBA00023125"/>
    </source>
</evidence>
<evidence type="ECO:0000256" key="9">
    <source>
        <dbReference type="ARBA" id="ARBA00023015"/>
    </source>
</evidence>
<dbReference type="InterPro" id="IPR051912">
    <property type="entry name" value="Alkylbase_DNA_Glycosylase/TA"/>
</dbReference>
<reference evidence="15 16" key="1">
    <citation type="submission" date="2017-06" db="EMBL/GenBank/DDBJ databases">
        <authorList>
            <person name="Kim H.J."/>
            <person name="Triplett B.A."/>
        </authorList>
    </citation>
    <scope>NUCLEOTIDE SEQUENCE [LARGE SCALE GENOMIC DNA]</scope>
    <source>
        <strain evidence="15 16">DSM 14713</strain>
    </source>
</reference>
<evidence type="ECO:0000256" key="1">
    <source>
        <dbReference type="ARBA" id="ARBA00000086"/>
    </source>
</evidence>
<keyword evidence="16" id="KW-1185">Reference proteome</keyword>
<dbReference type="InterPro" id="IPR011257">
    <property type="entry name" value="DNA_glycosylase"/>
</dbReference>
<evidence type="ECO:0000256" key="7">
    <source>
        <dbReference type="ARBA" id="ARBA00022763"/>
    </source>
</evidence>
<dbReference type="PANTHER" id="PTHR43003">
    <property type="entry name" value="DNA-3-METHYLADENINE GLYCOSYLASE"/>
    <property type="match status" value="1"/>
</dbReference>
<dbReference type="Pfam" id="PF00730">
    <property type="entry name" value="HhH-GPD"/>
    <property type="match status" value="1"/>
</dbReference>
<proteinExistence type="predicted"/>
<dbReference type="AlphaFoldDB" id="A0A250IBF2"/>
<evidence type="ECO:0000256" key="2">
    <source>
        <dbReference type="ARBA" id="ARBA00001947"/>
    </source>
</evidence>
<dbReference type="GO" id="GO:0006307">
    <property type="term" value="P:DNA alkylation repair"/>
    <property type="evidence" value="ECO:0007669"/>
    <property type="project" value="TreeGrafter"/>
</dbReference>
<keyword evidence="5" id="KW-0808">Transferase</keyword>
<organism evidence="15 16">
    <name type="scientific">Melittangium boletus DSM 14713</name>
    <dbReference type="NCBI Taxonomy" id="1294270"/>
    <lineage>
        <taxon>Bacteria</taxon>
        <taxon>Pseudomonadati</taxon>
        <taxon>Myxococcota</taxon>
        <taxon>Myxococcia</taxon>
        <taxon>Myxococcales</taxon>
        <taxon>Cystobacterineae</taxon>
        <taxon>Archangiaceae</taxon>
        <taxon>Melittangium</taxon>
    </lineage>
</organism>
<dbReference type="InterPro" id="IPR035451">
    <property type="entry name" value="Ada-like_dom_sf"/>
</dbReference>
<keyword evidence="6" id="KW-0479">Metal-binding</keyword>
<evidence type="ECO:0000256" key="4">
    <source>
        <dbReference type="ARBA" id="ARBA00022603"/>
    </source>
</evidence>
<keyword evidence="8" id="KW-0862">Zinc</keyword>
<keyword evidence="13" id="KW-0234">DNA repair</keyword>
<dbReference type="SMART" id="SM00478">
    <property type="entry name" value="ENDO3c"/>
    <property type="match status" value="1"/>
</dbReference>
<dbReference type="GO" id="GO:0043565">
    <property type="term" value="F:sequence-specific DNA binding"/>
    <property type="evidence" value="ECO:0007669"/>
    <property type="project" value="InterPro"/>
</dbReference>
<dbReference type="GO" id="GO:0008270">
    <property type="term" value="F:zinc ion binding"/>
    <property type="evidence" value="ECO:0007669"/>
    <property type="project" value="InterPro"/>
</dbReference>
<evidence type="ECO:0000313" key="15">
    <source>
        <dbReference type="EMBL" id="ATB28540.1"/>
    </source>
</evidence>
<dbReference type="Pfam" id="PF02805">
    <property type="entry name" value="Ada_Zn_binding"/>
    <property type="match status" value="1"/>
</dbReference>
<evidence type="ECO:0000313" key="16">
    <source>
        <dbReference type="Proteomes" id="UP000217289"/>
    </source>
</evidence>
<comment type="cofactor">
    <cofactor evidence="2">
        <name>Zn(2+)</name>
        <dbReference type="ChEBI" id="CHEBI:29105"/>
    </cofactor>
</comment>
<evidence type="ECO:0000256" key="8">
    <source>
        <dbReference type="ARBA" id="ARBA00022833"/>
    </source>
</evidence>
<keyword evidence="11" id="KW-0010">Activator</keyword>
<dbReference type="RefSeq" id="WP_095977210.1">
    <property type="nucleotide sequence ID" value="NZ_CP022163.1"/>
</dbReference>
<dbReference type="GO" id="GO:0032993">
    <property type="term" value="C:protein-DNA complex"/>
    <property type="evidence" value="ECO:0007669"/>
    <property type="project" value="TreeGrafter"/>
</dbReference>
<dbReference type="GO" id="GO:0008168">
    <property type="term" value="F:methyltransferase activity"/>
    <property type="evidence" value="ECO:0007669"/>
    <property type="project" value="UniProtKB-KW"/>
</dbReference>
<keyword evidence="10" id="KW-0238">DNA-binding</keyword>
<dbReference type="InterPro" id="IPR023170">
    <property type="entry name" value="HhH_base_excis_C"/>
</dbReference>
<dbReference type="GO" id="GO:0003700">
    <property type="term" value="F:DNA-binding transcription factor activity"/>
    <property type="evidence" value="ECO:0007669"/>
    <property type="project" value="InterPro"/>
</dbReference>
<dbReference type="Gene3D" id="1.10.1670.10">
    <property type="entry name" value="Helix-hairpin-Helix base-excision DNA repair enzymes (C-terminal)"/>
    <property type="match status" value="1"/>
</dbReference>
<evidence type="ECO:0000256" key="5">
    <source>
        <dbReference type="ARBA" id="ARBA00022679"/>
    </source>
</evidence>
<dbReference type="Gene3D" id="3.40.10.10">
    <property type="entry name" value="DNA Methylphosphotriester Repair Domain"/>
    <property type="match status" value="1"/>
</dbReference>
<dbReference type="Gene3D" id="1.10.10.60">
    <property type="entry name" value="Homeodomain-like"/>
    <property type="match status" value="1"/>
</dbReference>
<dbReference type="InterPro" id="IPR018060">
    <property type="entry name" value="HTH_AraC"/>
</dbReference>
<dbReference type="Pfam" id="PF06029">
    <property type="entry name" value="AlkA_N"/>
    <property type="match status" value="1"/>
</dbReference>
<gene>
    <name evidence="15" type="ORF">MEBOL_001989</name>
</gene>
<dbReference type="Gene3D" id="1.10.340.30">
    <property type="entry name" value="Hypothetical protein, domain 2"/>
    <property type="match status" value="1"/>
</dbReference>
<dbReference type="SUPFAM" id="SSF48150">
    <property type="entry name" value="DNA-glycosylase"/>
    <property type="match status" value="1"/>
</dbReference>
<dbReference type="SUPFAM" id="SSF55945">
    <property type="entry name" value="TATA-box binding protein-like"/>
    <property type="match status" value="1"/>
</dbReference>
<dbReference type="PANTHER" id="PTHR43003:SF13">
    <property type="entry name" value="DNA-3-METHYLADENINE GLYCOSYLASE 2"/>
    <property type="match status" value="1"/>
</dbReference>
<keyword evidence="12" id="KW-0804">Transcription</keyword>
<dbReference type="Proteomes" id="UP000217289">
    <property type="component" value="Chromosome"/>
</dbReference>
<dbReference type="SMART" id="SM00342">
    <property type="entry name" value="HTH_ARAC"/>
    <property type="match status" value="1"/>
</dbReference>
<dbReference type="InterPro" id="IPR003265">
    <property type="entry name" value="HhH-GPD_domain"/>
</dbReference>
<dbReference type="SUPFAM" id="SSF57884">
    <property type="entry name" value="Ada DNA repair protein, N-terminal domain (N-Ada 10)"/>
    <property type="match status" value="1"/>
</dbReference>
<accession>A0A250IBF2</accession>
<evidence type="ECO:0000256" key="3">
    <source>
        <dbReference type="ARBA" id="ARBA00012000"/>
    </source>
</evidence>
<dbReference type="GO" id="GO:0008725">
    <property type="term" value="F:DNA-3-methyladenine glycosylase activity"/>
    <property type="evidence" value="ECO:0007669"/>
    <property type="project" value="TreeGrafter"/>
</dbReference>
<dbReference type="SUPFAM" id="SSF46689">
    <property type="entry name" value="Homeodomain-like"/>
    <property type="match status" value="1"/>
</dbReference>
<keyword evidence="7" id="KW-0227">DNA damage</keyword>
<keyword evidence="4" id="KW-0489">Methyltransferase</keyword>
<feature type="domain" description="HTH araC/xylS-type" evidence="14">
    <location>
        <begin position="88"/>
        <end position="186"/>
    </location>
</feature>
<dbReference type="SMART" id="SM01009">
    <property type="entry name" value="AlkA_N"/>
    <property type="match status" value="1"/>
</dbReference>
<dbReference type="EC" id="3.2.2.21" evidence="3"/>